<evidence type="ECO:0000256" key="5">
    <source>
        <dbReference type="SAM" id="SignalP"/>
    </source>
</evidence>
<dbReference type="PANTHER" id="PTHR30290">
    <property type="entry name" value="PERIPLASMIC BINDING COMPONENT OF ABC TRANSPORTER"/>
    <property type="match status" value="1"/>
</dbReference>
<comment type="similarity">
    <text evidence="2">Belongs to the bacterial solute-binding protein 5 family.</text>
</comment>
<dbReference type="GO" id="GO:0043190">
    <property type="term" value="C:ATP-binding cassette (ABC) transporter complex"/>
    <property type="evidence" value="ECO:0007669"/>
    <property type="project" value="InterPro"/>
</dbReference>
<dbReference type="Gene3D" id="3.40.190.10">
    <property type="entry name" value="Periplasmic binding protein-like II"/>
    <property type="match status" value="1"/>
</dbReference>
<dbReference type="AlphaFoldDB" id="A0A7G9S495"/>
<dbReference type="PIRSF" id="PIRSF002741">
    <property type="entry name" value="MppA"/>
    <property type="match status" value="1"/>
</dbReference>
<dbReference type="GO" id="GO:1904680">
    <property type="term" value="F:peptide transmembrane transporter activity"/>
    <property type="evidence" value="ECO:0007669"/>
    <property type="project" value="TreeGrafter"/>
</dbReference>
<keyword evidence="3" id="KW-0813">Transport</keyword>
<feature type="signal peptide" evidence="5">
    <location>
        <begin position="1"/>
        <end position="35"/>
    </location>
</feature>
<dbReference type="Proteomes" id="UP000515934">
    <property type="component" value="Chromosome"/>
</dbReference>
<dbReference type="InterPro" id="IPR030678">
    <property type="entry name" value="Peptide/Ni-bd"/>
</dbReference>
<dbReference type="PANTHER" id="PTHR30290:SF10">
    <property type="entry name" value="PERIPLASMIC OLIGOPEPTIDE-BINDING PROTEIN-RELATED"/>
    <property type="match status" value="1"/>
</dbReference>
<evidence type="ECO:0000313" key="7">
    <source>
        <dbReference type="EMBL" id="QNN62670.1"/>
    </source>
</evidence>
<reference evidence="7 8" key="1">
    <citation type="submission" date="2020-08" db="EMBL/GenBank/DDBJ databases">
        <title>Genome sequence of Leucobacter denitrificans KACC 14055T.</title>
        <authorList>
            <person name="Hyun D.-W."/>
            <person name="Bae J.-W."/>
        </authorList>
    </citation>
    <scope>NUCLEOTIDE SEQUENCE [LARGE SCALE GENOMIC DNA]</scope>
    <source>
        <strain evidence="7 8">KACC 14055</strain>
    </source>
</reference>
<dbReference type="InterPro" id="IPR039424">
    <property type="entry name" value="SBP_5"/>
</dbReference>
<dbReference type="GO" id="GO:0015833">
    <property type="term" value="P:peptide transport"/>
    <property type="evidence" value="ECO:0007669"/>
    <property type="project" value="TreeGrafter"/>
</dbReference>
<evidence type="ECO:0000313" key="8">
    <source>
        <dbReference type="Proteomes" id="UP000515934"/>
    </source>
</evidence>
<feature type="domain" description="Solute-binding protein family 5" evidence="6">
    <location>
        <begin position="85"/>
        <end position="447"/>
    </location>
</feature>
<dbReference type="PROSITE" id="PS51257">
    <property type="entry name" value="PROKAR_LIPOPROTEIN"/>
    <property type="match status" value="1"/>
</dbReference>
<evidence type="ECO:0000259" key="6">
    <source>
        <dbReference type="Pfam" id="PF00496"/>
    </source>
</evidence>
<name>A0A7G9S495_9MICO</name>
<sequence>MTKRSFAAVTGTATLAAALVLTGCASGSGSPAADAGDPVEGGTLTWAIAAEPSCFAPAFHQLLSDRAVIRNYIDSLVYQEEDGTFTPWLATGWEVSEDGTTYTFDIAEGVTFTDGEPLTAVAVKVNLDYTRDAANGSTYAGLLGSVSEITADGQSLTIQLSSPDSSLLDSLSSVALGIVSPVGVELGDELCAIDSGLAGTGAFVLGDYTRGDQLTLTRNDDYTSAPESLDHDGAAYLEEVTYKFIPEDSVRIGALKSGQVDAISGIPALDVAGIESDASLQYLNGPRTSMPFGFTINADAANAPWDEVTLRQAFRDSFDVDAIVESVYRGEVDRAYSYVGGDSPEFDESLVEAWGNDPEGANELLDAAGWTERDSDGYRVKDGERLTLDVTYDSDSIRDSRDTLIEAVQDQAAKNVGIEVNFTTPTWAEVSTQIAEGTWSVYPGSFGKVDYANNVIGVWGGFFFAATDYKPTGAIEAATQAANALTQEDRVAALNTVQQELVMDEAIFVPVAESTFQIAARASVGGLGFDYSSANPDGNYGVWVAATE</sequence>
<evidence type="ECO:0000256" key="3">
    <source>
        <dbReference type="ARBA" id="ARBA00022448"/>
    </source>
</evidence>
<protein>
    <submittedName>
        <fullName evidence="7">ABC transporter substrate-binding protein</fullName>
    </submittedName>
</protein>
<dbReference type="GO" id="GO:0030313">
    <property type="term" value="C:cell envelope"/>
    <property type="evidence" value="ECO:0007669"/>
    <property type="project" value="UniProtKB-SubCell"/>
</dbReference>
<dbReference type="Pfam" id="PF00496">
    <property type="entry name" value="SBP_bac_5"/>
    <property type="match status" value="1"/>
</dbReference>
<dbReference type="SUPFAM" id="SSF53850">
    <property type="entry name" value="Periplasmic binding protein-like II"/>
    <property type="match status" value="1"/>
</dbReference>
<keyword evidence="4 5" id="KW-0732">Signal</keyword>
<feature type="chain" id="PRO_5038992581" evidence="5">
    <location>
        <begin position="36"/>
        <end position="548"/>
    </location>
</feature>
<evidence type="ECO:0000256" key="4">
    <source>
        <dbReference type="ARBA" id="ARBA00022729"/>
    </source>
</evidence>
<evidence type="ECO:0000256" key="1">
    <source>
        <dbReference type="ARBA" id="ARBA00004196"/>
    </source>
</evidence>
<gene>
    <name evidence="7" type="ORF">H9L06_10650</name>
</gene>
<dbReference type="EMBL" id="CP060716">
    <property type="protein sequence ID" value="QNN62670.1"/>
    <property type="molecule type" value="Genomic_DNA"/>
</dbReference>
<comment type="subcellular location">
    <subcellularLocation>
        <location evidence="1">Cell envelope</location>
    </subcellularLocation>
</comment>
<dbReference type="InterPro" id="IPR000914">
    <property type="entry name" value="SBP_5_dom"/>
</dbReference>
<dbReference type="GO" id="GO:0042597">
    <property type="term" value="C:periplasmic space"/>
    <property type="evidence" value="ECO:0007669"/>
    <property type="project" value="UniProtKB-ARBA"/>
</dbReference>
<evidence type="ECO:0000256" key="2">
    <source>
        <dbReference type="ARBA" id="ARBA00005695"/>
    </source>
</evidence>
<accession>A0A7G9S495</accession>
<keyword evidence="8" id="KW-1185">Reference proteome</keyword>
<proteinExistence type="inferred from homology"/>
<organism evidence="7 8">
    <name type="scientific">Leucobacter denitrificans</name>
    <dbReference type="NCBI Taxonomy" id="683042"/>
    <lineage>
        <taxon>Bacteria</taxon>
        <taxon>Bacillati</taxon>
        <taxon>Actinomycetota</taxon>
        <taxon>Actinomycetes</taxon>
        <taxon>Micrococcales</taxon>
        <taxon>Microbacteriaceae</taxon>
        <taxon>Leucobacter</taxon>
    </lineage>
</organism>
<dbReference type="RefSeq" id="WP_187555139.1">
    <property type="nucleotide sequence ID" value="NZ_CP060716.1"/>
</dbReference>
<dbReference type="Gene3D" id="3.10.105.10">
    <property type="entry name" value="Dipeptide-binding Protein, Domain 3"/>
    <property type="match status" value="1"/>
</dbReference>
<dbReference type="KEGG" id="ldn:H9L06_10650"/>